<organism evidence="16 17">
    <name type="scientific">Sphingobium jiangsuense</name>
    <dbReference type="NCBI Taxonomy" id="870476"/>
    <lineage>
        <taxon>Bacteria</taxon>
        <taxon>Pseudomonadati</taxon>
        <taxon>Pseudomonadota</taxon>
        <taxon>Alphaproteobacteria</taxon>
        <taxon>Sphingomonadales</taxon>
        <taxon>Sphingomonadaceae</taxon>
        <taxon>Sphingobium</taxon>
    </lineage>
</organism>
<keyword evidence="17" id="KW-1185">Reference proteome</keyword>
<keyword evidence="8" id="KW-0143">Chaperone</keyword>
<dbReference type="Gene3D" id="3.10.50.40">
    <property type="match status" value="1"/>
</dbReference>
<keyword evidence="14" id="KW-0697">Rotamase</keyword>
<dbReference type="AlphaFoldDB" id="A0A7W6FNN0"/>
<keyword evidence="7" id="KW-0472">Membrane</keyword>
<dbReference type="PANTHER" id="PTHR47529">
    <property type="entry name" value="PEPTIDYL-PROLYL CIS-TRANS ISOMERASE D"/>
    <property type="match status" value="1"/>
</dbReference>
<keyword evidence="6" id="KW-1133">Transmembrane helix</keyword>
<keyword evidence="4" id="KW-0997">Cell inner membrane</keyword>
<comment type="subcellular location">
    <subcellularLocation>
        <location evidence="1">Cell inner membrane</location>
        <topology evidence="1">Single-pass type II membrane protein</topology>
        <orientation evidence="1">Periplasmic side</orientation>
    </subcellularLocation>
</comment>
<evidence type="ECO:0000256" key="1">
    <source>
        <dbReference type="ARBA" id="ARBA00004382"/>
    </source>
</evidence>
<dbReference type="Pfam" id="PF13624">
    <property type="entry name" value="SurA_N_3"/>
    <property type="match status" value="1"/>
</dbReference>
<dbReference type="InterPro" id="IPR027304">
    <property type="entry name" value="Trigger_fact/SurA_dom_sf"/>
</dbReference>
<evidence type="ECO:0000256" key="12">
    <source>
        <dbReference type="ARBA" id="ARBA00040743"/>
    </source>
</evidence>
<dbReference type="InterPro" id="IPR046357">
    <property type="entry name" value="PPIase_dom_sf"/>
</dbReference>
<evidence type="ECO:0000256" key="14">
    <source>
        <dbReference type="PROSITE-ProRule" id="PRU00278"/>
    </source>
</evidence>
<evidence type="ECO:0000256" key="5">
    <source>
        <dbReference type="ARBA" id="ARBA00022692"/>
    </source>
</evidence>
<comment type="caution">
    <text evidence="16">The sequence shown here is derived from an EMBL/GenBank/DDBJ whole genome shotgun (WGS) entry which is preliminary data.</text>
</comment>
<evidence type="ECO:0000259" key="15">
    <source>
        <dbReference type="PROSITE" id="PS50198"/>
    </source>
</evidence>
<keyword evidence="3" id="KW-1003">Cell membrane</keyword>
<protein>
    <recommendedName>
        <fullName evidence="2">Parvulin-like PPIase</fullName>
    </recommendedName>
    <alternativeName>
        <fullName evidence="9">Peptidyl-prolyl cis-trans isomerase plp</fullName>
    </alternativeName>
    <alternativeName>
        <fullName evidence="12">Periplasmic chaperone PpiD</fullName>
    </alternativeName>
    <alternativeName>
        <fullName evidence="13">Periplasmic folding chaperone</fullName>
    </alternativeName>
    <alternativeName>
        <fullName evidence="10">Rotamase plp</fullName>
    </alternativeName>
</protein>
<evidence type="ECO:0000256" key="13">
    <source>
        <dbReference type="ARBA" id="ARBA00042775"/>
    </source>
</evidence>
<dbReference type="Pfam" id="PF13145">
    <property type="entry name" value="Rotamase_2"/>
    <property type="match status" value="1"/>
</dbReference>
<comment type="similarity">
    <text evidence="11">Belongs to the PpiD chaperone family.</text>
</comment>
<accession>A0A7W6FNN0</accession>
<feature type="domain" description="PpiC" evidence="15">
    <location>
        <begin position="233"/>
        <end position="357"/>
    </location>
</feature>
<sequence length="646" mass="69003">MISFFRRLIGSKVGAGIGIAFLALVAFAFAAGDITSSGNFSFGGLGGGNATKIGGRKLTDSEVQARVQRVFEQQRRDNPGMQIAQFIELGAVPQIYDQLVAGIALNEFAHRQGIHVSKRMVDAQIAQIPAFHDATGKFDQNIFRQLLTSQRLSEKELRADIEQEMTGRLVVTPATLGARLTDSLVLPYASLLLEAREGRIAAIPAAAFPSADKPTDAQLADFYKKNADRYTVPEQRRLRYAIVDAERFAAAAAPTDSDIAKYYAANKDRYGARETRTIEQLILPSESAAKAALGAGSLAAAAKKDGLSVSTAAQVSKADFAKQASPEAANAAFAAPQGKIAGPVKVALGWAVFQVTAVQKIAERPLDAVKGEITAALKADKSKALLSDFTSKVEDEIANGATFDEAVKDNGLKVETTPLLLATGQSVEKADYAVADDVKPLLQPAFGMDADDDAQFVPIVQEQRYALVDVTDIVAAAPPPLEKVKPVIVQHYLLHQGAQKAKALADKLKAQIDKGTPFDKALAGAGVALPPAQKVSGRRAELLRGDRRPPAEISILFAMASGTAKILPIPEDRGYFLVMLDKIQQGDAAKVPGLVDQVRADLTNVVANEYGDQFERAIERSLGVKRNPATLSRVTQELRKINGAAQ</sequence>
<gene>
    <name evidence="16" type="ORF">GGR43_000616</name>
</gene>
<dbReference type="PANTHER" id="PTHR47529:SF1">
    <property type="entry name" value="PERIPLASMIC CHAPERONE PPID"/>
    <property type="match status" value="1"/>
</dbReference>
<evidence type="ECO:0000256" key="7">
    <source>
        <dbReference type="ARBA" id="ARBA00023136"/>
    </source>
</evidence>
<dbReference type="RefSeq" id="WP_188070487.1">
    <property type="nucleotide sequence ID" value="NZ_BSPS01000014.1"/>
</dbReference>
<evidence type="ECO:0000256" key="10">
    <source>
        <dbReference type="ARBA" id="ARBA00031484"/>
    </source>
</evidence>
<proteinExistence type="inferred from homology"/>
<dbReference type="GO" id="GO:0005886">
    <property type="term" value="C:plasma membrane"/>
    <property type="evidence" value="ECO:0007669"/>
    <property type="project" value="UniProtKB-SubCell"/>
</dbReference>
<evidence type="ECO:0000256" key="9">
    <source>
        <dbReference type="ARBA" id="ARBA00030642"/>
    </source>
</evidence>
<evidence type="ECO:0000313" key="17">
    <source>
        <dbReference type="Proteomes" id="UP000571950"/>
    </source>
</evidence>
<evidence type="ECO:0000313" key="16">
    <source>
        <dbReference type="EMBL" id="MBB3924915.1"/>
    </source>
</evidence>
<reference evidence="16 17" key="1">
    <citation type="submission" date="2020-08" db="EMBL/GenBank/DDBJ databases">
        <title>Genomic Encyclopedia of Type Strains, Phase IV (KMG-IV): sequencing the most valuable type-strain genomes for metagenomic binning, comparative biology and taxonomic classification.</title>
        <authorList>
            <person name="Goeker M."/>
        </authorList>
    </citation>
    <scope>NUCLEOTIDE SEQUENCE [LARGE SCALE GENOMIC DNA]</scope>
    <source>
        <strain evidence="16 17">DSM 26189</strain>
    </source>
</reference>
<evidence type="ECO:0000256" key="8">
    <source>
        <dbReference type="ARBA" id="ARBA00023186"/>
    </source>
</evidence>
<dbReference type="InterPro" id="IPR052029">
    <property type="entry name" value="PpiD_chaperone"/>
</dbReference>
<dbReference type="GO" id="GO:0003755">
    <property type="term" value="F:peptidyl-prolyl cis-trans isomerase activity"/>
    <property type="evidence" value="ECO:0007669"/>
    <property type="project" value="UniProtKB-KW"/>
</dbReference>
<dbReference type="SUPFAM" id="SSF109998">
    <property type="entry name" value="Triger factor/SurA peptide-binding domain-like"/>
    <property type="match status" value="1"/>
</dbReference>
<evidence type="ECO:0000256" key="3">
    <source>
        <dbReference type="ARBA" id="ARBA00022475"/>
    </source>
</evidence>
<dbReference type="InterPro" id="IPR000297">
    <property type="entry name" value="PPIase_PpiC"/>
</dbReference>
<dbReference type="SUPFAM" id="SSF54534">
    <property type="entry name" value="FKBP-like"/>
    <property type="match status" value="1"/>
</dbReference>
<dbReference type="Gene3D" id="1.10.4030.10">
    <property type="entry name" value="Porin chaperone SurA, peptide-binding domain"/>
    <property type="match status" value="2"/>
</dbReference>
<evidence type="ECO:0000256" key="2">
    <source>
        <dbReference type="ARBA" id="ARBA00018370"/>
    </source>
</evidence>
<evidence type="ECO:0000256" key="6">
    <source>
        <dbReference type="ARBA" id="ARBA00022989"/>
    </source>
</evidence>
<dbReference type="PROSITE" id="PS50198">
    <property type="entry name" value="PPIC_PPIASE_2"/>
    <property type="match status" value="1"/>
</dbReference>
<keyword evidence="14 16" id="KW-0413">Isomerase</keyword>
<name>A0A7W6FNN0_9SPHN</name>
<evidence type="ECO:0000256" key="4">
    <source>
        <dbReference type="ARBA" id="ARBA00022519"/>
    </source>
</evidence>
<dbReference type="Proteomes" id="UP000571950">
    <property type="component" value="Unassembled WGS sequence"/>
</dbReference>
<dbReference type="EMBL" id="JACIDT010000002">
    <property type="protein sequence ID" value="MBB3924915.1"/>
    <property type="molecule type" value="Genomic_DNA"/>
</dbReference>
<keyword evidence="5" id="KW-0812">Transmembrane</keyword>
<evidence type="ECO:0000256" key="11">
    <source>
        <dbReference type="ARBA" id="ARBA00038408"/>
    </source>
</evidence>